<dbReference type="AlphaFoldDB" id="A0A0S2K733"/>
<keyword evidence="14" id="KW-1185">Reference proteome</keyword>
<evidence type="ECO:0000256" key="9">
    <source>
        <dbReference type="ARBA" id="ARBA00023159"/>
    </source>
</evidence>
<evidence type="ECO:0000256" key="10">
    <source>
        <dbReference type="ARBA" id="ARBA00023163"/>
    </source>
</evidence>
<name>A0A0S2K733_9GAMM</name>
<keyword evidence="5" id="KW-0227">DNA damage</keyword>
<dbReference type="GO" id="GO:0032131">
    <property type="term" value="F:alkylated DNA binding"/>
    <property type="evidence" value="ECO:0007669"/>
    <property type="project" value="TreeGrafter"/>
</dbReference>
<dbReference type="GO" id="GO:0008168">
    <property type="term" value="F:methyltransferase activity"/>
    <property type="evidence" value="ECO:0007669"/>
    <property type="project" value="UniProtKB-KW"/>
</dbReference>
<dbReference type="Pfam" id="PF12833">
    <property type="entry name" value="HTH_18"/>
    <property type="match status" value="1"/>
</dbReference>
<dbReference type="Gene3D" id="3.40.10.10">
    <property type="entry name" value="DNA Methylphosphotriester Repair Domain"/>
    <property type="match status" value="1"/>
</dbReference>
<dbReference type="GO" id="GO:0043916">
    <property type="term" value="F:DNA-7-methylguanine glycosylase activity"/>
    <property type="evidence" value="ECO:0007669"/>
    <property type="project" value="TreeGrafter"/>
</dbReference>
<keyword evidence="4" id="KW-0479">Metal-binding</keyword>
<dbReference type="InterPro" id="IPR010316">
    <property type="entry name" value="AlkA_N"/>
</dbReference>
<dbReference type="InterPro" id="IPR037046">
    <property type="entry name" value="AlkA_N_sf"/>
</dbReference>
<dbReference type="GO" id="GO:0008270">
    <property type="term" value="F:zinc ion binding"/>
    <property type="evidence" value="ECO:0007669"/>
    <property type="project" value="InterPro"/>
</dbReference>
<comment type="cofactor">
    <cofactor evidence="1">
        <name>Zn(2+)</name>
        <dbReference type="ChEBI" id="CHEBI:29105"/>
    </cofactor>
</comment>
<dbReference type="GO" id="GO:0032259">
    <property type="term" value="P:methylation"/>
    <property type="evidence" value="ECO:0007669"/>
    <property type="project" value="UniProtKB-KW"/>
</dbReference>
<evidence type="ECO:0000256" key="5">
    <source>
        <dbReference type="ARBA" id="ARBA00022763"/>
    </source>
</evidence>
<dbReference type="PANTHER" id="PTHR43003">
    <property type="entry name" value="DNA-3-METHYLADENINE GLYCOSYLASE"/>
    <property type="match status" value="1"/>
</dbReference>
<keyword evidence="8" id="KW-0238">DNA-binding</keyword>
<evidence type="ECO:0000256" key="1">
    <source>
        <dbReference type="ARBA" id="ARBA00001947"/>
    </source>
</evidence>
<keyword evidence="11" id="KW-0234">DNA repair</keyword>
<keyword evidence="6" id="KW-0862">Zinc</keyword>
<dbReference type="GO" id="GO:0006285">
    <property type="term" value="P:base-excision repair, AP site formation"/>
    <property type="evidence" value="ECO:0007669"/>
    <property type="project" value="TreeGrafter"/>
</dbReference>
<keyword evidence="10" id="KW-0804">Transcription</keyword>
<dbReference type="GO" id="GO:0003700">
    <property type="term" value="F:DNA-binding transcription factor activity"/>
    <property type="evidence" value="ECO:0007669"/>
    <property type="project" value="InterPro"/>
</dbReference>
<dbReference type="InterPro" id="IPR035451">
    <property type="entry name" value="Ada-like_dom_sf"/>
</dbReference>
<dbReference type="InterPro" id="IPR018060">
    <property type="entry name" value="HTH_AraC"/>
</dbReference>
<dbReference type="Gene3D" id="3.30.310.20">
    <property type="entry name" value="DNA-3-methyladenine glycosylase AlkA, N-terminal domain"/>
    <property type="match status" value="1"/>
</dbReference>
<dbReference type="Pfam" id="PF06029">
    <property type="entry name" value="AlkA_N"/>
    <property type="match status" value="1"/>
</dbReference>
<dbReference type="STRING" id="161398.PP2015_3759"/>
<evidence type="ECO:0000256" key="3">
    <source>
        <dbReference type="ARBA" id="ARBA00022679"/>
    </source>
</evidence>
<dbReference type="EMBL" id="CP013188">
    <property type="protein sequence ID" value="ALO44231.1"/>
    <property type="molecule type" value="Genomic_DNA"/>
</dbReference>
<evidence type="ECO:0000256" key="2">
    <source>
        <dbReference type="ARBA" id="ARBA00022603"/>
    </source>
</evidence>
<dbReference type="GO" id="GO:0008725">
    <property type="term" value="F:DNA-3-methyladenine glycosylase activity"/>
    <property type="evidence" value="ECO:0007669"/>
    <property type="project" value="TreeGrafter"/>
</dbReference>
<evidence type="ECO:0000256" key="8">
    <source>
        <dbReference type="ARBA" id="ARBA00023125"/>
    </source>
</evidence>
<dbReference type="InterPro" id="IPR009057">
    <property type="entry name" value="Homeodomain-like_sf"/>
</dbReference>
<dbReference type="Gene3D" id="1.10.10.60">
    <property type="entry name" value="Homeodomain-like"/>
    <property type="match status" value="2"/>
</dbReference>
<dbReference type="Gene3D" id="1.10.340.30">
    <property type="entry name" value="Hypothetical protein, domain 2"/>
    <property type="match status" value="1"/>
</dbReference>
<dbReference type="PATRIC" id="fig|161398.10.peg.3843"/>
<dbReference type="SMART" id="SM00342">
    <property type="entry name" value="HTH_ARAC"/>
    <property type="match status" value="1"/>
</dbReference>
<reference evidence="13 14" key="1">
    <citation type="submission" date="2015-11" db="EMBL/GenBank/DDBJ databases">
        <authorList>
            <person name="Zhang Y."/>
            <person name="Guo Z."/>
        </authorList>
    </citation>
    <scope>NUCLEOTIDE SEQUENCE [LARGE SCALE GENOMIC DNA]</scope>
    <source>
        <strain evidence="13 14">KCTC 12086</strain>
    </source>
</reference>
<evidence type="ECO:0000313" key="13">
    <source>
        <dbReference type="EMBL" id="ALO44231.1"/>
    </source>
</evidence>
<dbReference type="FunFam" id="3.40.10.10:FF:000001">
    <property type="entry name" value="DNA-3-methyladenine glycosylase 2"/>
    <property type="match status" value="1"/>
</dbReference>
<evidence type="ECO:0000256" key="7">
    <source>
        <dbReference type="ARBA" id="ARBA00023015"/>
    </source>
</evidence>
<dbReference type="SUPFAM" id="SSF48150">
    <property type="entry name" value="DNA-glycosylase"/>
    <property type="match status" value="1"/>
</dbReference>
<evidence type="ECO:0000256" key="11">
    <source>
        <dbReference type="ARBA" id="ARBA00023204"/>
    </source>
</evidence>
<gene>
    <name evidence="13" type="ORF">PP2015_3759</name>
</gene>
<dbReference type="InterPro" id="IPR051912">
    <property type="entry name" value="Alkylbase_DNA_Glycosylase/TA"/>
</dbReference>
<accession>A0A0S2K733</accession>
<dbReference type="GO" id="GO:0032993">
    <property type="term" value="C:protein-DNA complex"/>
    <property type="evidence" value="ECO:0007669"/>
    <property type="project" value="TreeGrafter"/>
</dbReference>
<evidence type="ECO:0000313" key="14">
    <source>
        <dbReference type="Proteomes" id="UP000061457"/>
    </source>
</evidence>
<dbReference type="InterPro" id="IPR004026">
    <property type="entry name" value="Ada_DNA_repair_Zn-bd"/>
</dbReference>
<dbReference type="InterPro" id="IPR011257">
    <property type="entry name" value="DNA_glycosylase"/>
</dbReference>
<dbReference type="OrthoDB" id="264824at2"/>
<evidence type="ECO:0000256" key="6">
    <source>
        <dbReference type="ARBA" id="ARBA00022833"/>
    </source>
</evidence>
<keyword evidence="9" id="KW-0010">Activator</keyword>
<dbReference type="PROSITE" id="PS01124">
    <property type="entry name" value="HTH_ARAC_FAMILY_2"/>
    <property type="match status" value="1"/>
</dbReference>
<dbReference type="Pfam" id="PF02805">
    <property type="entry name" value="Ada_Zn_binding"/>
    <property type="match status" value="1"/>
</dbReference>
<dbReference type="SUPFAM" id="SSF57884">
    <property type="entry name" value="Ada DNA repair protein, N-terminal domain (N-Ada 10)"/>
    <property type="match status" value="1"/>
</dbReference>
<feature type="domain" description="HTH araC/xylS-type" evidence="12">
    <location>
        <begin position="86"/>
        <end position="184"/>
    </location>
</feature>
<dbReference type="KEGG" id="pphe:PP2015_3759"/>
<dbReference type="SUPFAM" id="SSF46689">
    <property type="entry name" value="Homeodomain-like"/>
    <property type="match status" value="2"/>
</dbReference>
<proteinExistence type="predicted"/>
<dbReference type="GO" id="GO:0005737">
    <property type="term" value="C:cytoplasm"/>
    <property type="evidence" value="ECO:0007669"/>
    <property type="project" value="TreeGrafter"/>
</dbReference>
<keyword evidence="2" id="KW-0489">Methyltransferase</keyword>
<dbReference type="SMART" id="SM01009">
    <property type="entry name" value="AlkA_N"/>
    <property type="match status" value="1"/>
</dbReference>
<keyword evidence="7" id="KW-0805">Transcription regulation</keyword>
<dbReference type="SUPFAM" id="SSF55945">
    <property type="entry name" value="TATA-box binding protein-like"/>
    <property type="match status" value="1"/>
</dbReference>
<evidence type="ECO:0000259" key="12">
    <source>
        <dbReference type="PROSITE" id="PS01124"/>
    </source>
</evidence>
<evidence type="ECO:0000256" key="4">
    <source>
        <dbReference type="ARBA" id="ARBA00022723"/>
    </source>
</evidence>
<dbReference type="GO" id="GO:0006307">
    <property type="term" value="P:DNA alkylation repair"/>
    <property type="evidence" value="ECO:0007669"/>
    <property type="project" value="TreeGrafter"/>
</dbReference>
<keyword evidence="3" id="KW-0808">Transferase</keyword>
<organism evidence="13 14">
    <name type="scientific">Pseudoalteromonas phenolica</name>
    <dbReference type="NCBI Taxonomy" id="161398"/>
    <lineage>
        <taxon>Bacteria</taxon>
        <taxon>Pseudomonadati</taxon>
        <taxon>Pseudomonadota</taxon>
        <taxon>Gammaproteobacteria</taxon>
        <taxon>Alteromonadales</taxon>
        <taxon>Pseudoalteromonadaceae</taxon>
        <taxon>Pseudoalteromonas</taxon>
    </lineage>
</organism>
<protein>
    <recommendedName>
        <fullName evidence="12">HTH araC/xylS-type domain-containing protein</fullName>
    </recommendedName>
</protein>
<dbReference type="GO" id="GO:0043565">
    <property type="term" value="F:sequence-specific DNA binding"/>
    <property type="evidence" value="ECO:0007669"/>
    <property type="project" value="InterPro"/>
</dbReference>
<dbReference type="RefSeq" id="WP_058032105.1">
    <property type="nucleotide sequence ID" value="NZ_CP013188.1"/>
</dbReference>
<dbReference type="Proteomes" id="UP000061457">
    <property type="component" value="Chromosome II"/>
</dbReference>
<dbReference type="PANTHER" id="PTHR43003:SF13">
    <property type="entry name" value="DNA-3-METHYLADENINE GLYCOSYLASE 2"/>
    <property type="match status" value="1"/>
</dbReference>
<sequence length="462" mass="52065">MLSLETCQKARFSRDPRFDGKFFIAVKTTGIFCRTICPASPPKEENVEYFKNAVQAAEAGYRPCLRCRPDSAPSSAAWQGNGATLTRAVRLIDEGALQEGSIIDLATRLGVSDRYLRKLFKEKIGVSPKTYALYQQCLFAKKLLHQTSLPITEIALASGFESIRRFNDCFKQQLKLTPTQMRKQTNKNNAKLTLKLSYRPPFDWQKMQRFLSARLIPGLEWIGDNFYGRSFIHKDVKGQFTAHHQAEKHQFLVEISLEDNRVLKPVVSNIRRVLDLDAELVQIEQDLTDALGTNTLISSGLRLPGIWDVFEAGMRAILGQQISVTAAKNLVIKLVETLGEKEANNQESNGENVLYFPAPGAIAQSDLAFFKMPESRKQTITRFAQFAQNQPIEAQNPDNWLALKGIGPWTANYAKMRGLSDPDIFLATDLGVIKALKAHADFDSEKAAPWRSYLTFQLWDKL</sequence>